<proteinExistence type="predicted"/>
<dbReference type="AlphaFoldDB" id="A0A8K1FXX5"/>
<dbReference type="GO" id="GO:0005911">
    <property type="term" value="C:cell-cell junction"/>
    <property type="evidence" value="ECO:0007669"/>
    <property type="project" value="TreeGrafter"/>
</dbReference>
<gene>
    <name evidence="2" type="ORF">HGM15179_021626</name>
</gene>
<protein>
    <submittedName>
        <fullName evidence="2">Uncharacterized protein</fullName>
    </submittedName>
</protein>
<dbReference type="Proteomes" id="UP000796761">
    <property type="component" value="Unassembled WGS sequence"/>
</dbReference>
<evidence type="ECO:0000313" key="2">
    <source>
        <dbReference type="EMBL" id="TRZ05481.1"/>
    </source>
</evidence>
<dbReference type="InterPro" id="IPR052072">
    <property type="entry name" value="Vascular_dev_regulator"/>
</dbReference>
<dbReference type="SUPFAM" id="SSF49879">
    <property type="entry name" value="SMAD/FHA domain"/>
    <property type="match status" value="1"/>
</dbReference>
<evidence type="ECO:0000313" key="3">
    <source>
        <dbReference type="Proteomes" id="UP000796761"/>
    </source>
</evidence>
<dbReference type="GO" id="GO:0035024">
    <property type="term" value="P:negative regulation of Rho protein signal transduction"/>
    <property type="evidence" value="ECO:0007669"/>
    <property type="project" value="TreeGrafter"/>
</dbReference>
<feature type="compositionally biased region" description="Low complexity" evidence="1">
    <location>
        <begin position="297"/>
        <end position="308"/>
    </location>
</feature>
<accession>A0A8K1FXX5</accession>
<keyword evidence="3" id="KW-1185">Reference proteome</keyword>
<feature type="region of interest" description="Disordered" evidence="1">
    <location>
        <begin position="157"/>
        <end position="185"/>
    </location>
</feature>
<dbReference type="PANTHER" id="PTHR16027">
    <property type="entry name" value="DILUTE DOMAIN-CONTAINING PROTEIN YPR089W"/>
    <property type="match status" value="1"/>
</dbReference>
<dbReference type="PANTHER" id="PTHR16027:SF4">
    <property type="entry name" value="RAS-INTERACTING PROTEIN 1"/>
    <property type="match status" value="1"/>
</dbReference>
<sequence length="370" mass="39026">MRRSISDMNLSTRRRQRKALSLAGPGDPGDGATPAPGPPGASSGTPPDGGTPPGEGGAGLELLSQCLIRPPSDRPYFVLVRGYHREDFVLYIMTRPQHIFGRAPERARPETPPPTPDTPPEGPQPQKPPQKPPGPPKADPLWVVDTFLSAPDILPRHCLVQAGPGPGGDPSGDPPPSTVRPFRGAPVTLNGTPVPRRAPLSPGDLLGLGEHVLLLYKDPRLGEGARPPWLPPPRPLGGLLGVLGCAGCGRSPREVREVLRGALETPKAELRYRAQDEETLLRAILGLPGDPGGSPGDPGDTGDSSDSPGGPPEEDLGALAPAFLLGLCLDHAAREFPAGHLPELLGRVAALLRETVWEKIKEIGDRQPER</sequence>
<dbReference type="InterPro" id="IPR008984">
    <property type="entry name" value="SMAD_FHA_dom_sf"/>
</dbReference>
<dbReference type="GO" id="GO:0051020">
    <property type="term" value="F:GTPase binding"/>
    <property type="evidence" value="ECO:0007669"/>
    <property type="project" value="TreeGrafter"/>
</dbReference>
<reference evidence="2" key="1">
    <citation type="submission" date="2019-04" db="EMBL/GenBank/DDBJ databases">
        <title>Genome assembly of Zosterops borbonicus 15179.</title>
        <authorList>
            <person name="Leroy T."/>
            <person name="Anselmetti Y."/>
            <person name="Tilak M.-K."/>
            <person name="Nabholz B."/>
        </authorList>
    </citation>
    <scope>NUCLEOTIDE SEQUENCE</scope>
    <source>
        <strain evidence="2">HGM_15179</strain>
        <tissue evidence="2">Muscle</tissue>
    </source>
</reference>
<feature type="compositionally biased region" description="Low complexity" evidence="1">
    <location>
        <begin position="20"/>
        <end position="48"/>
    </location>
</feature>
<evidence type="ECO:0000256" key="1">
    <source>
        <dbReference type="SAM" id="MobiDB-lite"/>
    </source>
</evidence>
<dbReference type="Gene3D" id="2.60.200.20">
    <property type="match status" value="1"/>
</dbReference>
<dbReference type="OrthoDB" id="9219027at2759"/>
<organism evidence="2 3">
    <name type="scientific">Zosterops borbonicus</name>
    <dbReference type="NCBI Taxonomy" id="364589"/>
    <lineage>
        <taxon>Eukaryota</taxon>
        <taxon>Metazoa</taxon>
        <taxon>Chordata</taxon>
        <taxon>Craniata</taxon>
        <taxon>Vertebrata</taxon>
        <taxon>Euteleostomi</taxon>
        <taxon>Archelosauria</taxon>
        <taxon>Archosauria</taxon>
        <taxon>Dinosauria</taxon>
        <taxon>Saurischia</taxon>
        <taxon>Theropoda</taxon>
        <taxon>Coelurosauria</taxon>
        <taxon>Aves</taxon>
        <taxon>Neognathae</taxon>
        <taxon>Neoaves</taxon>
        <taxon>Telluraves</taxon>
        <taxon>Australaves</taxon>
        <taxon>Passeriformes</taxon>
        <taxon>Sylvioidea</taxon>
        <taxon>Zosteropidae</taxon>
        <taxon>Zosterops</taxon>
    </lineage>
</organism>
<feature type="region of interest" description="Disordered" evidence="1">
    <location>
        <begin position="101"/>
        <end position="141"/>
    </location>
</feature>
<feature type="region of interest" description="Disordered" evidence="1">
    <location>
        <begin position="285"/>
        <end position="316"/>
    </location>
</feature>
<comment type="caution">
    <text evidence="2">The sequence shown here is derived from an EMBL/GenBank/DDBJ whole genome shotgun (WGS) entry which is preliminary data.</text>
</comment>
<feature type="compositionally biased region" description="Polar residues" evidence="1">
    <location>
        <begin position="1"/>
        <end position="11"/>
    </location>
</feature>
<dbReference type="EMBL" id="SWJQ01004112">
    <property type="protein sequence ID" value="TRZ05481.1"/>
    <property type="molecule type" value="Genomic_DNA"/>
</dbReference>
<name>A0A8K1FXX5_9PASS</name>
<feature type="compositionally biased region" description="Pro residues" evidence="1">
    <location>
        <begin position="110"/>
        <end position="138"/>
    </location>
</feature>
<feature type="region of interest" description="Disordered" evidence="1">
    <location>
        <begin position="1"/>
        <end position="59"/>
    </location>
</feature>
<dbReference type="GO" id="GO:0001525">
    <property type="term" value="P:angiogenesis"/>
    <property type="evidence" value="ECO:0007669"/>
    <property type="project" value="TreeGrafter"/>
</dbReference>